<dbReference type="WBParaSite" id="PSU_v2.g693.t1">
    <property type="protein sequence ID" value="PSU_v2.g693.t1"/>
    <property type="gene ID" value="PSU_v2.g693"/>
</dbReference>
<dbReference type="InterPro" id="IPR040309">
    <property type="entry name" value="Naf1"/>
</dbReference>
<dbReference type="SUPFAM" id="SSF50447">
    <property type="entry name" value="Translation proteins"/>
    <property type="match status" value="1"/>
</dbReference>
<evidence type="ECO:0000256" key="8">
    <source>
        <dbReference type="ARBA" id="ARBA00023242"/>
    </source>
</evidence>
<sequence length="364" mass="41814">MDSELDSNVNKPDEDLYIVDTEGNEYIAMPEKAAPQPFPSCNRWLKGDPKIAAKYQWRQGKQFCDGNEAEPSSESEDEDFNKILQTNYVDNDEGEVVKKPKEFKKAMDNTLDKEYYDLPNFEALSLTCLESCVIEPFGKVFQHYDALVMIKAYPNKPYLDMDTMLFTSEKIPAGRIYELMGMVEDPLYNLLFASVKETTKLPVGTELFYAPSADESVTKFLYLEDLRNNSKWQTTDEGLGESDDEVDEETQYYDKLKKQLEEYEQRKRGRSESVSSSTVSKQFGPSQPKQRRGNNFTPRPQNFNQNRHSGNVRAWRGQHSSPYNPNQQVNPFALPPPQPSYYVPHGLFNYPPPRSSTPYPPPPP</sequence>
<protein>
    <recommendedName>
        <fullName evidence="3">H/ACA ribonucleoprotein complex non-core subunit NAF1</fullName>
    </recommendedName>
</protein>
<evidence type="ECO:0000256" key="9">
    <source>
        <dbReference type="SAM" id="MobiDB-lite"/>
    </source>
</evidence>
<keyword evidence="8" id="KW-0539">Nucleus</keyword>
<feature type="compositionally biased region" description="Polar residues" evidence="9">
    <location>
        <begin position="281"/>
        <end position="309"/>
    </location>
</feature>
<organism evidence="10 11">
    <name type="scientific">Panagrolaimus superbus</name>
    <dbReference type="NCBI Taxonomy" id="310955"/>
    <lineage>
        <taxon>Eukaryota</taxon>
        <taxon>Metazoa</taxon>
        <taxon>Ecdysozoa</taxon>
        <taxon>Nematoda</taxon>
        <taxon>Chromadorea</taxon>
        <taxon>Rhabditida</taxon>
        <taxon>Tylenchina</taxon>
        <taxon>Panagrolaimomorpha</taxon>
        <taxon>Panagrolaimoidea</taxon>
        <taxon>Panagrolaimidae</taxon>
        <taxon>Panagrolaimus</taxon>
    </lineage>
</organism>
<name>A0A914Z4L4_9BILA</name>
<dbReference type="GO" id="GO:0005732">
    <property type="term" value="C:sno(s)RNA-containing ribonucleoprotein complex"/>
    <property type="evidence" value="ECO:0007669"/>
    <property type="project" value="InterPro"/>
</dbReference>
<dbReference type="InterPro" id="IPR007504">
    <property type="entry name" value="H/ACA_rnp_Gar1/Naf1"/>
</dbReference>
<evidence type="ECO:0000256" key="7">
    <source>
        <dbReference type="ARBA" id="ARBA00022884"/>
    </source>
</evidence>
<dbReference type="PANTHER" id="PTHR31633:SF1">
    <property type="entry name" value="H_ACA RIBONUCLEOPROTEIN COMPLEX NON-CORE SUBUNIT NAF1"/>
    <property type="match status" value="1"/>
</dbReference>
<evidence type="ECO:0000256" key="4">
    <source>
        <dbReference type="ARBA" id="ARBA00022517"/>
    </source>
</evidence>
<evidence type="ECO:0000256" key="1">
    <source>
        <dbReference type="ARBA" id="ARBA00004123"/>
    </source>
</evidence>
<keyword evidence="6" id="KW-0597">Phosphoprotein</keyword>
<proteinExistence type="inferred from homology"/>
<feature type="compositionally biased region" description="Polar residues" evidence="9">
    <location>
        <begin position="318"/>
        <end position="330"/>
    </location>
</feature>
<dbReference type="GO" id="GO:0006364">
    <property type="term" value="P:rRNA processing"/>
    <property type="evidence" value="ECO:0007669"/>
    <property type="project" value="UniProtKB-KW"/>
</dbReference>
<dbReference type="InterPro" id="IPR009000">
    <property type="entry name" value="Transl_B-barrel_sf"/>
</dbReference>
<comment type="similarity">
    <text evidence="2">Belongs to the NAF1 family.</text>
</comment>
<evidence type="ECO:0000256" key="3">
    <source>
        <dbReference type="ARBA" id="ARBA00021438"/>
    </source>
</evidence>
<dbReference type="GO" id="GO:0003723">
    <property type="term" value="F:RNA binding"/>
    <property type="evidence" value="ECO:0007669"/>
    <property type="project" value="UniProtKB-KW"/>
</dbReference>
<dbReference type="Pfam" id="PF04410">
    <property type="entry name" value="Gar1"/>
    <property type="match status" value="1"/>
</dbReference>
<dbReference type="PANTHER" id="PTHR31633">
    <property type="entry name" value="H/ACA RIBONUCLEOPROTEIN COMPLEX NON-CORE SUBUNIT NAF1"/>
    <property type="match status" value="1"/>
</dbReference>
<keyword evidence="10" id="KW-1185">Reference proteome</keyword>
<accession>A0A914Z4L4</accession>
<feature type="region of interest" description="Disordered" evidence="9">
    <location>
        <begin position="263"/>
        <end position="364"/>
    </location>
</feature>
<evidence type="ECO:0000313" key="10">
    <source>
        <dbReference type="Proteomes" id="UP000887577"/>
    </source>
</evidence>
<reference evidence="11" key="1">
    <citation type="submission" date="2022-11" db="UniProtKB">
        <authorList>
            <consortium name="WormBaseParasite"/>
        </authorList>
    </citation>
    <scope>IDENTIFICATION</scope>
</reference>
<evidence type="ECO:0000256" key="5">
    <source>
        <dbReference type="ARBA" id="ARBA00022552"/>
    </source>
</evidence>
<dbReference type="GO" id="GO:0005634">
    <property type="term" value="C:nucleus"/>
    <property type="evidence" value="ECO:0007669"/>
    <property type="project" value="UniProtKB-SubCell"/>
</dbReference>
<keyword evidence="5" id="KW-0698">rRNA processing</keyword>
<dbReference type="InterPro" id="IPR038664">
    <property type="entry name" value="Gar1/Naf1_Cbf5-bd_sf"/>
</dbReference>
<feature type="compositionally biased region" description="Pro residues" evidence="9">
    <location>
        <begin position="350"/>
        <end position="364"/>
    </location>
</feature>
<dbReference type="Gene3D" id="2.40.10.230">
    <property type="entry name" value="Probable tRNA pseudouridine synthase domain"/>
    <property type="match status" value="1"/>
</dbReference>
<dbReference type="GO" id="GO:0000493">
    <property type="term" value="P:box H/ACA snoRNP assembly"/>
    <property type="evidence" value="ECO:0007669"/>
    <property type="project" value="InterPro"/>
</dbReference>
<evidence type="ECO:0000256" key="2">
    <source>
        <dbReference type="ARBA" id="ARBA00009801"/>
    </source>
</evidence>
<keyword evidence="7" id="KW-0694">RNA-binding</keyword>
<dbReference type="GO" id="GO:0001522">
    <property type="term" value="P:pseudouridine synthesis"/>
    <property type="evidence" value="ECO:0007669"/>
    <property type="project" value="InterPro"/>
</dbReference>
<dbReference type="AlphaFoldDB" id="A0A914Z4L4"/>
<dbReference type="Proteomes" id="UP000887577">
    <property type="component" value="Unplaced"/>
</dbReference>
<evidence type="ECO:0000256" key="6">
    <source>
        <dbReference type="ARBA" id="ARBA00022553"/>
    </source>
</evidence>
<keyword evidence="4" id="KW-0690">Ribosome biogenesis</keyword>
<comment type="subcellular location">
    <subcellularLocation>
        <location evidence="1">Nucleus</location>
    </subcellularLocation>
</comment>
<evidence type="ECO:0000313" key="11">
    <source>
        <dbReference type="WBParaSite" id="PSU_v2.g693.t1"/>
    </source>
</evidence>